<name>A0ABQ7QLV7_PLUXY</name>
<dbReference type="Proteomes" id="UP000823941">
    <property type="component" value="Chromosome 13"/>
</dbReference>
<proteinExistence type="predicted"/>
<dbReference type="InterPro" id="IPR003511">
    <property type="entry name" value="HORMA_dom"/>
</dbReference>
<dbReference type="SUPFAM" id="SSF57903">
    <property type="entry name" value="FYVE/PHD zinc finger"/>
    <property type="match status" value="1"/>
</dbReference>
<protein>
    <recommendedName>
        <fullName evidence="2">HORMA domain-containing protein</fullName>
    </recommendedName>
</protein>
<evidence type="ECO:0000313" key="4">
    <source>
        <dbReference type="Proteomes" id="UP000823941"/>
    </source>
</evidence>
<dbReference type="Pfam" id="PF02301">
    <property type="entry name" value="HORMA"/>
    <property type="match status" value="1"/>
</dbReference>
<dbReference type="InterPro" id="IPR011011">
    <property type="entry name" value="Znf_FYVE_PHD"/>
</dbReference>
<dbReference type="Gene3D" id="3.30.900.10">
    <property type="entry name" value="HORMA domain"/>
    <property type="match status" value="1"/>
</dbReference>
<organism evidence="3 4">
    <name type="scientific">Plutella xylostella</name>
    <name type="common">Diamondback moth</name>
    <name type="synonym">Plutella maculipennis</name>
    <dbReference type="NCBI Taxonomy" id="51655"/>
    <lineage>
        <taxon>Eukaryota</taxon>
        <taxon>Metazoa</taxon>
        <taxon>Ecdysozoa</taxon>
        <taxon>Arthropoda</taxon>
        <taxon>Hexapoda</taxon>
        <taxon>Insecta</taxon>
        <taxon>Pterygota</taxon>
        <taxon>Neoptera</taxon>
        <taxon>Endopterygota</taxon>
        <taxon>Lepidoptera</taxon>
        <taxon>Glossata</taxon>
        <taxon>Ditrysia</taxon>
        <taxon>Yponomeutoidea</taxon>
        <taxon>Plutellidae</taxon>
        <taxon>Plutella</taxon>
    </lineage>
</organism>
<evidence type="ECO:0000259" key="2">
    <source>
        <dbReference type="Pfam" id="PF02301"/>
    </source>
</evidence>
<feature type="domain" description="HORMA" evidence="2">
    <location>
        <begin position="3"/>
        <end position="70"/>
    </location>
</feature>
<reference evidence="3 4" key="1">
    <citation type="submission" date="2021-06" db="EMBL/GenBank/DDBJ databases">
        <title>A haploid diamondback moth (Plutella xylostella L.) genome assembly resolves 31 chromosomes and identifies a diamide resistance mutation.</title>
        <authorList>
            <person name="Ward C.M."/>
            <person name="Perry K.D."/>
            <person name="Baker G."/>
            <person name="Powis K."/>
            <person name="Heckel D.G."/>
            <person name="Baxter S.W."/>
        </authorList>
    </citation>
    <scope>NUCLEOTIDE SEQUENCE [LARGE SCALE GENOMIC DNA]</scope>
    <source>
        <strain evidence="3 4">LV</strain>
        <tissue evidence="3">Single pupa</tissue>
    </source>
</reference>
<sequence length="388" mass="43677">MFLIRACIVMLESSQRALPPRADISLRLYYNDDAPEGYQAPGYRCDESSDHLEPTAARAIKLGCVQTPFHKLVARTYTRDEMDIDAVPTPNPPMTTITQRDFSGELAGSLQKSVSDASELQLNCPCNKYEDIGAYQAPLLITCQHCNTLQHAACFGLLPAQVARLSHHACVRCGRERRPTDPRLAALRPRQRECLCIFRRTLAWCLEEHTMDGARLVDRFRLSNVNAAKLMRLLNEYEIVQFDGDSDLVTPRKINHDMLQIQISKYFQTDDSNVGDQLLAETLASQESQPDPVGDALSPVERTSLENSTNLYRVIDTAKVEIIPMDAEDPMLQQYRQAILSEVADGNEKRGGKRKMNAVDDDLVEERQLRSGGRSRAATVVKRRKVKD</sequence>
<accession>A0ABQ7QLV7</accession>
<dbReference type="InterPro" id="IPR036570">
    <property type="entry name" value="HORMA_dom_sf"/>
</dbReference>
<dbReference type="EMBL" id="JAHIBW010000013">
    <property type="protein sequence ID" value="KAG7305775.1"/>
    <property type="molecule type" value="Genomic_DNA"/>
</dbReference>
<evidence type="ECO:0000313" key="3">
    <source>
        <dbReference type="EMBL" id="KAG7305775.1"/>
    </source>
</evidence>
<keyword evidence="4" id="KW-1185">Reference proteome</keyword>
<dbReference type="Gene3D" id="3.30.40.10">
    <property type="entry name" value="Zinc/RING finger domain, C3HC4 (zinc finger)"/>
    <property type="match status" value="1"/>
</dbReference>
<comment type="caution">
    <text evidence="3">The sequence shown here is derived from an EMBL/GenBank/DDBJ whole genome shotgun (WGS) entry which is preliminary data.</text>
</comment>
<evidence type="ECO:0000256" key="1">
    <source>
        <dbReference type="SAM" id="MobiDB-lite"/>
    </source>
</evidence>
<dbReference type="InterPro" id="IPR013083">
    <property type="entry name" value="Znf_RING/FYVE/PHD"/>
</dbReference>
<gene>
    <name evidence="3" type="ORF">JYU34_009903</name>
</gene>
<feature type="region of interest" description="Disordered" evidence="1">
    <location>
        <begin position="346"/>
        <end position="388"/>
    </location>
</feature>